<evidence type="ECO:0000256" key="1">
    <source>
        <dbReference type="SAM" id="MobiDB-lite"/>
    </source>
</evidence>
<accession>G2ZT55</accession>
<organism evidence="2">
    <name type="scientific">blood disease bacterium R229</name>
    <dbReference type="NCBI Taxonomy" id="741978"/>
    <lineage>
        <taxon>Bacteria</taxon>
        <taxon>Pseudomonadati</taxon>
        <taxon>Pseudomonadota</taxon>
        <taxon>Betaproteobacteria</taxon>
        <taxon>Burkholderiales</taxon>
        <taxon>Burkholderiaceae</taxon>
        <taxon>Ralstonia</taxon>
        <taxon>Ralstonia solanacearum species complex</taxon>
    </lineage>
</organism>
<feature type="region of interest" description="Disordered" evidence="1">
    <location>
        <begin position="1"/>
        <end position="24"/>
    </location>
</feature>
<reference evidence="2" key="2">
    <citation type="submission" date="2011-04" db="EMBL/GenBank/DDBJ databases">
        <authorList>
            <person name="Genoscope - CEA"/>
        </authorList>
    </citation>
    <scope>NUCLEOTIDE SEQUENCE</scope>
    <source>
        <strain evidence="2">R229</strain>
    </source>
</reference>
<gene>
    <name evidence="2" type="ORF">BDB_30035</name>
</gene>
<proteinExistence type="predicted"/>
<protein>
    <submittedName>
        <fullName evidence="2">Uncharacterized protein</fullName>
    </submittedName>
</protein>
<dbReference type="AlphaFoldDB" id="G2ZT55"/>
<evidence type="ECO:0000313" key="2">
    <source>
        <dbReference type="EMBL" id="CCA82218.1"/>
    </source>
</evidence>
<dbReference type="EMBL" id="FR854076">
    <property type="protein sequence ID" value="CCA82218.1"/>
    <property type="molecule type" value="Genomic_DNA"/>
</dbReference>
<reference evidence="2" key="1">
    <citation type="journal article" date="2011" name="PLoS ONE">
        <title>Ralstonia syzygii, the Blood Disease Bacterium and some Asian R. solanacearum strains form a single genomic species despite divergent lifestyles.</title>
        <authorList>
            <person name="Remenant B."/>
            <person name="de Cambiaire J.C."/>
            <person name="Cellier G."/>
            <person name="Jacobs J.M."/>
            <person name="Mangenot S."/>
            <person name="Barbe V."/>
            <person name="Lajus A."/>
            <person name="Vallenet D."/>
            <person name="Medigue C."/>
            <person name="Fegan M."/>
            <person name="Allen C."/>
            <person name="Prior P."/>
        </authorList>
    </citation>
    <scope>NUCLEOTIDE SEQUENCE</scope>
    <source>
        <strain evidence="2">R229</strain>
    </source>
</reference>
<sequence length="142" mass="15418">MPGAKGKSGGKRPGAGRSTFKPTDEHRDLVMQLAAFGLRHSDICLFIKDAKGKPISEPTMRKNFAVELDTGKLKANVKVAQTLYKKAIGGDTTSIIFWLKSQAGWKDTQRVELTGNGGGPIQSVSMTPDEFREIAKNIAEEV</sequence>
<name>G2ZT55_9RALS</name>